<reference evidence="4" key="4">
    <citation type="submission" date="2016-08" db="EMBL/GenBank/DDBJ databases">
        <title>Sequencing, assembly and comparative genomics of S. aureofaciens ATCC 10762.</title>
        <authorList>
            <person name="Gradnigo J.S."/>
            <person name="Johnson N."/>
            <person name="Somerville G.A."/>
        </authorList>
    </citation>
    <scope>NUCLEOTIDE SEQUENCE [LARGE SCALE GENOMIC DNA]</scope>
    <source>
        <strain evidence="4">ATCC 10762 / DSM 40127 / CCM 3239 / JCM 4008 / LMG 5968 / NBRC 12843 / NCIMB 8234 / A-377</strain>
    </source>
</reference>
<dbReference type="KEGG" id="kau:B6264_06690"/>
<sequence>MSWKYCGDQLKRWREKAGVTREQLSQAACYDIESVRSMEAGRRKPSLKLLQVADELCDAKGMLVGAAEFLKPEKFPSFSQDFMKYEPEAIVLSSYESQLIPGLLQTEAIARSLLNAHWPPLDDDTVEERVSARLARQAILGKQTKSFSFLIDEFALLRRFGTAPEHKEQLRHLLDASKPRHIDIQVVPARCVHPGVNGAFVLLETADHERFAYEEGQSMGFLYAEPEKVNLLWQRHAMILRQALSPEESARFISKLAEEL</sequence>
<dbReference type="EMBL" id="BMUB01000006">
    <property type="protein sequence ID" value="GGU78597.1"/>
    <property type="molecule type" value="Genomic_DNA"/>
</dbReference>
<reference evidence="3 4" key="2">
    <citation type="submission" date="2014-07" db="EMBL/GenBank/DDBJ databases">
        <authorList>
            <person name="Zhang J.E."/>
            <person name="Yang H."/>
            <person name="Guo J."/>
            <person name="Deng Z."/>
            <person name="Luo H."/>
            <person name="Luo M."/>
            <person name="Zhao B."/>
        </authorList>
    </citation>
    <scope>NUCLEOTIDE SEQUENCE [LARGE SCALE GENOMIC DNA]</scope>
    <source>
        <strain evidence="3">ATCC 10762</strain>
        <strain evidence="4">ATCC 10762 / DSM 40127 / CCM 3239 / JCM 4008 / LMG 5968 / NBRC 12843 / NCIMB 8234 / A-377</strain>
    </source>
</reference>
<dbReference type="Pfam" id="PF19054">
    <property type="entry name" value="DUF5753"/>
    <property type="match status" value="1"/>
</dbReference>
<dbReference type="Proteomes" id="UP000610124">
    <property type="component" value="Unassembled WGS sequence"/>
</dbReference>
<accession>A0A1E7N899</accession>
<dbReference type="Gene3D" id="1.10.260.40">
    <property type="entry name" value="lambda repressor-like DNA-binding domains"/>
    <property type="match status" value="1"/>
</dbReference>
<dbReference type="InterPro" id="IPR001387">
    <property type="entry name" value="Cro/C1-type_HTH"/>
</dbReference>
<dbReference type="OrthoDB" id="5177600at2"/>
<dbReference type="Proteomes" id="UP000037395">
    <property type="component" value="Unassembled WGS sequence"/>
</dbReference>
<evidence type="ECO:0000313" key="4">
    <source>
        <dbReference type="Proteomes" id="UP000037395"/>
    </source>
</evidence>
<dbReference type="InterPro" id="IPR010982">
    <property type="entry name" value="Lambda_DNA-bd_dom_sf"/>
</dbReference>
<dbReference type="PROSITE" id="PS50943">
    <property type="entry name" value="HTH_CROC1"/>
    <property type="match status" value="1"/>
</dbReference>
<evidence type="ECO:0000313" key="2">
    <source>
        <dbReference type="EMBL" id="GGU78597.1"/>
    </source>
</evidence>
<dbReference type="Pfam" id="PF13560">
    <property type="entry name" value="HTH_31"/>
    <property type="match status" value="1"/>
</dbReference>
<keyword evidence="4" id="KW-1185">Reference proteome</keyword>
<reference evidence="3" key="3">
    <citation type="submission" date="2016-08" db="EMBL/GenBank/DDBJ databases">
        <title>Sequencing, Assembly and Comparative Genomics of S. aureofaciens ATCC 10762.</title>
        <authorList>
            <person name="Gradnigo J.S."/>
            <person name="Johnson N."/>
            <person name="Somerville G.A."/>
        </authorList>
    </citation>
    <scope>NUCLEOTIDE SEQUENCE [LARGE SCALE GENOMIC DNA]</scope>
    <source>
        <strain evidence="3">ATCC 10762</strain>
    </source>
</reference>
<organism evidence="3 4">
    <name type="scientific">Kitasatospora aureofaciens</name>
    <name type="common">Streptomyces aureofaciens</name>
    <dbReference type="NCBI Taxonomy" id="1894"/>
    <lineage>
        <taxon>Bacteria</taxon>
        <taxon>Bacillati</taxon>
        <taxon>Actinomycetota</taxon>
        <taxon>Actinomycetes</taxon>
        <taxon>Kitasatosporales</taxon>
        <taxon>Streptomycetaceae</taxon>
        <taxon>Kitasatospora</taxon>
    </lineage>
</organism>
<dbReference type="InterPro" id="IPR043917">
    <property type="entry name" value="DUF5753"/>
</dbReference>
<dbReference type="GO" id="GO:0003677">
    <property type="term" value="F:DNA binding"/>
    <property type="evidence" value="ECO:0007669"/>
    <property type="project" value="InterPro"/>
</dbReference>
<comment type="caution">
    <text evidence="3">The sequence shown here is derived from an EMBL/GenBank/DDBJ whole genome shotgun (WGS) entry which is preliminary data.</text>
</comment>
<evidence type="ECO:0000313" key="3">
    <source>
        <dbReference type="EMBL" id="OEV36912.1"/>
    </source>
</evidence>
<name>A0A1E7N899_KITAU</name>
<dbReference type="SUPFAM" id="SSF47413">
    <property type="entry name" value="lambda repressor-like DNA-binding domains"/>
    <property type="match status" value="1"/>
</dbReference>
<reference evidence="2" key="5">
    <citation type="submission" date="2020-09" db="EMBL/GenBank/DDBJ databases">
        <authorList>
            <person name="Sun Q."/>
            <person name="Ohkuma M."/>
        </authorList>
    </citation>
    <scope>NUCLEOTIDE SEQUENCE</scope>
    <source>
        <strain evidence="2">JCM 4434</strain>
    </source>
</reference>
<protein>
    <submittedName>
        <fullName evidence="3">Transcriptional regulator</fullName>
    </submittedName>
</protein>
<dbReference type="AlphaFoldDB" id="A0A1E7N899"/>
<evidence type="ECO:0000259" key="1">
    <source>
        <dbReference type="PROSITE" id="PS50943"/>
    </source>
</evidence>
<dbReference type="SMART" id="SM00530">
    <property type="entry name" value="HTH_XRE"/>
    <property type="match status" value="1"/>
</dbReference>
<feature type="domain" description="HTH cro/C1-type" evidence="1">
    <location>
        <begin position="10"/>
        <end position="51"/>
    </location>
</feature>
<accession>A0A8H9HP08</accession>
<gene>
    <name evidence="2" type="ORF">GCM10010502_33280</name>
    <name evidence="3" type="ORF">HS99_0027000</name>
</gene>
<dbReference type="EMBL" id="JPRF03000022">
    <property type="protein sequence ID" value="OEV36912.1"/>
    <property type="molecule type" value="Genomic_DNA"/>
</dbReference>
<reference evidence="2" key="1">
    <citation type="journal article" date="2014" name="Int. J. Syst. Evol. Microbiol.">
        <title>Complete genome sequence of Corynebacterium casei LMG S-19264T (=DSM 44701T), isolated from a smear-ripened cheese.</title>
        <authorList>
            <consortium name="US DOE Joint Genome Institute (JGI-PGF)"/>
            <person name="Walter F."/>
            <person name="Albersmeier A."/>
            <person name="Kalinowski J."/>
            <person name="Ruckert C."/>
        </authorList>
    </citation>
    <scope>NUCLEOTIDE SEQUENCE</scope>
    <source>
        <strain evidence="2">JCM 4434</strain>
    </source>
</reference>
<proteinExistence type="predicted"/>
<dbReference type="CDD" id="cd00093">
    <property type="entry name" value="HTH_XRE"/>
    <property type="match status" value="1"/>
</dbReference>